<evidence type="ECO:0000313" key="1">
    <source>
        <dbReference type="EMBL" id="KAJ9049909.1"/>
    </source>
</evidence>
<name>A0ACC2RIN1_9FUNG</name>
<dbReference type="Proteomes" id="UP001165960">
    <property type="component" value="Unassembled WGS sequence"/>
</dbReference>
<evidence type="ECO:0000313" key="2">
    <source>
        <dbReference type="Proteomes" id="UP001165960"/>
    </source>
</evidence>
<reference evidence="1" key="1">
    <citation type="submission" date="2022-04" db="EMBL/GenBank/DDBJ databases">
        <title>Genome of the entomopathogenic fungus Entomophthora muscae.</title>
        <authorList>
            <person name="Elya C."/>
            <person name="Lovett B.R."/>
            <person name="Lee E."/>
            <person name="Macias A.M."/>
            <person name="Hajek A.E."/>
            <person name="De Bivort B.L."/>
            <person name="Kasson M.T."/>
            <person name="De Fine Licht H.H."/>
            <person name="Stajich J.E."/>
        </authorList>
    </citation>
    <scope>NUCLEOTIDE SEQUENCE</scope>
    <source>
        <strain evidence="1">Berkeley</strain>
    </source>
</reference>
<comment type="caution">
    <text evidence="1">The sequence shown here is derived from an EMBL/GenBank/DDBJ whole genome shotgun (WGS) entry which is preliminary data.</text>
</comment>
<dbReference type="EMBL" id="QTSX02007189">
    <property type="protein sequence ID" value="KAJ9049909.1"/>
    <property type="molecule type" value="Genomic_DNA"/>
</dbReference>
<protein>
    <submittedName>
        <fullName evidence="1">Uncharacterized protein</fullName>
    </submittedName>
</protein>
<accession>A0ACC2RIN1</accession>
<organism evidence="1 2">
    <name type="scientific">Entomophthora muscae</name>
    <dbReference type="NCBI Taxonomy" id="34485"/>
    <lineage>
        <taxon>Eukaryota</taxon>
        <taxon>Fungi</taxon>
        <taxon>Fungi incertae sedis</taxon>
        <taxon>Zoopagomycota</taxon>
        <taxon>Entomophthoromycotina</taxon>
        <taxon>Entomophthoromycetes</taxon>
        <taxon>Entomophthorales</taxon>
        <taxon>Entomophthoraceae</taxon>
        <taxon>Entomophthora</taxon>
    </lineage>
</organism>
<keyword evidence="2" id="KW-1185">Reference proteome</keyword>
<gene>
    <name evidence="1" type="ORF">DSO57_1019669</name>
</gene>
<proteinExistence type="predicted"/>
<sequence>MKFTLVSAFCLLFVAASPLERRTCGIVISMSLCQLKLGGHSVASNSNSNSNANANANKNSNSNTNNNSNSNTNVNVNKGGNAGGCTNCSSGSSKDY</sequence>